<evidence type="ECO:0000313" key="1">
    <source>
        <dbReference type="EMBL" id="GEM09262.1"/>
    </source>
</evidence>
<gene>
    <name evidence="1" type="ORF">Rt10032_c07g3279</name>
</gene>
<proteinExistence type="predicted"/>
<evidence type="ECO:0000313" key="2">
    <source>
        <dbReference type="Proteomes" id="UP000321518"/>
    </source>
</evidence>
<organism evidence="1 2">
    <name type="scientific">Rhodotorula toruloides</name>
    <name type="common">Yeast</name>
    <name type="synonym">Rhodosporidium toruloides</name>
    <dbReference type="NCBI Taxonomy" id="5286"/>
    <lineage>
        <taxon>Eukaryota</taxon>
        <taxon>Fungi</taxon>
        <taxon>Dikarya</taxon>
        <taxon>Basidiomycota</taxon>
        <taxon>Pucciniomycotina</taxon>
        <taxon>Microbotryomycetes</taxon>
        <taxon>Sporidiobolales</taxon>
        <taxon>Sporidiobolaceae</taxon>
        <taxon>Rhodotorula</taxon>
    </lineage>
</organism>
<dbReference type="EMBL" id="BJWK01000007">
    <property type="protein sequence ID" value="GEM09262.1"/>
    <property type="molecule type" value="Genomic_DNA"/>
</dbReference>
<dbReference type="OrthoDB" id="205514at2759"/>
<sequence length="101" mass="11974">MSRRIGLELRKNLKRLIPRDEMVELEKAIKIAVVAAGPGFQRYHSKAQKEDGKELLPDIVDQLEKHKLIKLKPEERDYRVWREKYLEAGVKDVERLHEMNL</sequence>
<protein>
    <submittedName>
        <fullName evidence="1">Uncharacterized protein</fullName>
    </submittedName>
</protein>
<name>A0A511KFY0_RHOTO</name>
<reference evidence="1 2" key="1">
    <citation type="submission" date="2019-07" db="EMBL/GenBank/DDBJ databases">
        <title>Rhodotorula toruloides NBRC10032 genome sequencing.</title>
        <authorList>
            <person name="Shida Y."/>
            <person name="Takaku H."/>
            <person name="Ogasawara W."/>
            <person name="Mori K."/>
        </authorList>
    </citation>
    <scope>NUCLEOTIDE SEQUENCE [LARGE SCALE GENOMIC DNA]</scope>
    <source>
        <strain evidence="1 2">NBRC10032</strain>
    </source>
</reference>
<accession>A0A511KFY0</accession>
<comment type="caution">
    <text evidence="1">The sequence shown here is derived from an EMBL/GenBank/DDBJ whole genome shotgun (WGS) entry which is preliminary data.</text>
</comment>
<dbReference type="AlphaFoldDB" id="A0A511KFY0"/>
<dbReference type="Proteomes" id="UP000321518">
    <property type="component" value="Unassembled WGS sequence"/>
</dbReference>